<dbReference type="SMART" id="SM00322">
    <property type="entry name" value="KH"/>
    <property type="match status" value="12"/>
</dbReference>
<feature type="domain" description="K Homology" evidence="7">
    <location>
        <begin position="870"/>
        <end position="942"/>
    </location>
</feature>
<proteinExistence type="predicted"/>
<keyword evidence="2" id="KW-0963">Cytoplasm</keyword>
<feature type="domain" description="K Homology" evidence="7">
    <location>
        <begin position="781"/>
        <end position="865"/>
    </location>
</feature>
<feature type="domain" description="K Homology" evidence="7">
    <location>
        <begin position="946"/>
        <end position="1023"/>
    </location>
</feature>
<evidence type="ECO:0000256" key="2">
    <source>
        <dbReference type="ARBA" id="ARBA00022490"/>
    </source>
</evidence>
<feature type="domain" description="K Homology" evidence="7">
    <location>
        <begin position="714"/>
        <end position="777"/>
    </location>
</feature>
<feature type="domain" description="K Homology" evidence="7">
    <location>
        <begin position="121"/>
        <end position="224"/>
    </location>
</feature>
<feature type="compositionally biased region" description="Polar residues" evidence="6">
    <location>
        <begin position="821"/>
        <end position="840"/>
    </location>
</feature>
<gene>
    <name evidence="8" type="ORF">Q9L58_002205</name>
</gene>
<accession>A0ABR3GS68</accession>
<evidence type="ECO:0000313" key="9">
    <source>
        <dbReference type="Proteomes" id="UP001447188"/>
    </source>
</evidence>
<evidence type="ECO:0000313" key="8">
    <source>
        <dbReference type="EMBL" id="KAL0638779.1"/>
    </source>
</evidence>
<feature type="domain" description="K Homology" evidence="7">
    <location>
        <begin position="629"/>
        <end position="708"/>
    </location>
</feature>
<protein>
    <recommendedName>
        <fullName evidence="7">K Homology domain-containing protein</fullName>
    </recommendedName>
</protein>
<keyword evidence="3" id="KW-0677">Repeat</keyword>
<name>A0ABR3GS68_9PEZI</name>
<feature type="domain" description="K Homology" evidence="7">
    <location>
        <begin position="309"/>
        <end position="385"/>
    </location>
</feature>
<dbReference type="SUPFAM" id="SSF54791">
    <property type="entry name" value="Eukaryotic type KH-domain (KH-domain type I)"/>
    <property type="match status" value="10"/>
</dbReference>
<keyword evidence="9" id="KW-1185">Reference proteome</keyword>
<dbReference type="Proteomes" id="UP001447188">
    <property type="component" value="Unassembled WGS sequence"/>
</dbReference>
<comment type="subcellular location">
    <subcellularLocation>
        <location evidence="1">Cytoplasm</location>
    </subcellularLocation>
</comment>
<comment type="caution">
    <text evidence="8">The sequence shown here is derived from an EMBL/GenBank/DDBJ whole genome shotgun (WGS) entry which is preliminary data.</text>
</comment>
<dbReference type="InterPro" id="IPR054548">
    <property type="entry name" value="SCP160-like_KH"/>
</dbReference>
<organism evidence="8 9">
    <name type="scientific">Discina gigas</name>
    <dbReference type="NCBI Taxonomy" id="1032678"/>
    <lineage>
        <taxon>Eukaryota</taxon>
        <taxon>Fungi</taxon>
        <taxon>Dikarya</taxon>
        <taxon>Ascomycota</taxon>
        <taxon>Pezizomycotina</taxon>
        <taxon>Pezizomycetes</taxon>
        <taxon>Pezizales</taxon>
        <taxon>Discinaceae</taxon>
        <taxon>Discina</taxon>
    </lineage>
</organism>
<evidence type="ECO:0000256" key="6">
    <source>
        <dbReference type="SAM" id="MobiDB-lite"/>
    </source>
</evidence>
<evidence type="ECO:0000256" key="1">
    <source>
        <dbReference type="ARBA" id="ARBA00004496"/>
    </source>
</evidence>
<feature type="region of interest" description="Disordered" evidence="6">
    <location>
        <begin position="1"/>
        <end position="100"/>
    </location>
</feature>
<dbReference type="PROSITE" id="PS50084">
    <property type="entry name" value="KH_TYPE_1"/>
    <property type="match status" value="8"/>
</dbReference>
<dbReference type="Pfam" id="PF22952">
    <property type="entry name" value="KH_11"/>
    <property type="match status" value="1"/>
</dbReference>
<feature type="compositionally biased region" description="Basic and acidic residues" evidence="6">
    <location>
        <begin position="82"/>
        <end position="91"/>
    </location>
</feature>
<feature type="domain" description="K Homology" evidence="7">
    <location>
        <begin position="391"/>
        <end position="464"/>
    </location>
</feature>
<dbReference type="PANTHER" id="PTHR10627:SF31">
    <property type="entry name" value="DODECA-SATELLITE-BINDING PROTEIN 1, ISOFORM A"/>
    <property type="match status" value="1"/>
</dbReference>
<evidence type="ECO:0000256" key="4">
    <source>
        <dbReference type="ARBA" id="ARBA00022884"/>
    </source>
</evidence>
<feature type="domain" description="K Homology" evidence="7">
    <location>
        <begin position="225"/>
        <end position="304"/>
    </location>
</feature>
<dbReference type="CDD" id="cd02394">
    <property type="entry name" value="KH-I_Vigilin_rpt6"/>
    <property type="match status" value="1"/>
</dbReference>
<keyword evidence="4 5" id="KW-0694">RNA-binding</keyword>
<dbReference type="InterPro" id="IPR057778">
    <property type="entry name" value="KH_Vigilin_N"/>
</dbReference>
<feature type="region of interest" description="Disordered" evidence="6">
    <location>
        <begin position="819"/>
        <end position="846"/>
    </location>
</feature>
<dbReference type="InterPro" id="IPR036612">
    <property type="entry name" value="KH_dom_type_1_sf"/>
</dbReference>
<dbReference type="PANTHER" id="PTHR10627">
    <property type="entry name" value="SCP160"/>
    <property type="match status" value="1"/>
</dbReference>
<evidence type="ECO:0000256" key="5">
    <source>
        <dbReference type="PROSITE-ProRule" id="PRU00117"/>
    </source>
</evidence>
<feature type="domain" description="K Homology" evidence="7">
    <location>
        <begin position="1027"/>
        <end position="1098"/>
    </location>
</feature>
<reference evidence="8 9" key="1">
    <citation type="submission" date="2024-02" db="EMBL/GenBank/DDBJ databases">
        <title>Discinaceae phylogenomics.</title>
        <authorList>
            <person name="Dirks A.C."/>
            <person name="James T.Y."/>
        </authorList>
    </citation>
    <scope>NUCLEOTIDE SEQUENCE [LARGE SCALE GENOMIC DNA]</scope>
    <source>
        <strain evidence="8 9">ACD0624</strain>
    </source>
</reference>
<feature type="compositionally biased region" description="Basic and acidic residues" evidence="6">
    <location>
        <begin position="1135"/>
        <end position="1151"/>
    </location>
</feature>
<dbReference type="Gene3D" id="3.30.310.210">
    <property type="match status" value="1"/>
</dbReference>
<feature type="region of interest" description="Disordered" evidence="6">
    <location>
        <begin position="1132"/>
        <end position="1155"/>
    </location>
</feature>
<sequence>MAESINGTNGVPHLEENAFPAEDIPSISSNDNDTPEAPKELSAAEKLMQQHELAAQQGEIVTGIDARAEEPSSPGLAAAPTPEKRAGKQKESAPTVSRGLDISSAEAFPSLGGPTKAVSAVAWGAKMTVPPVNGSNDSPEVITRALAPAVVGSSGQQIVELSPAQKKPLGELRKAAVEIIKEIMKKTNTKIDMAQTMTKTTVFIVNGTEVNRQRARREIFRELSLKISTTIQIPATVRPHIIGKGGSRVQELERDTMTKIKVPQQSTSETPVGDYEDEMMIDVVIEGDEFGVASAIARIREIVGERTITTTTRISNVPGQFYPFIQGPNRNNIEEFEKKVDKVLVPDYFFTEKSQPFSPPSGPITISGEKVAVQEVRAAIEKMVEEFGNASFMHIMVPVAASKHKFFTSNKGRLIHEVLAETGCTVILPSSGKIDSAIVYGPTAKIGVGFSVTNAKAEAYQSAAIDICKAYPNAPGGAKLQARDITRYLKQKRELQGVERDFDVEIDLPTIQELYNPTTPCVVGIIGQSLEKVQEAKLRIQALYSQYHPGRVARLDVEPLHHRHIVGKDGRGVKKLIEKRPVEFLFPESQEEPEIVFVYEGESQEPEEVRKTLDEVKDLVLAFSEGQVSIIQKTMDVTKDLHSKIQGDRNTTLNALNPSSVLVQFGAQKVRPGKPAPADNPDLENKITIRGPQSSVEATIKNINAFLQSDKPEEHITEPFEYPPQYSGNLIGVKGANINRLRDELGVDINLKEGKGEIKGVRVTVDAAKKKLFAQIKELDDKATVRLLVPQQFHSTIIGSGGESVRRLESRYDVRIMFPKSSKSNSDAAGEADSSNNKQGPNEVIIKGGKKGVEEARSEIVALLKYEESKSHTATISVAAKAVEFMFRNASKEIKQLREDSQVRIDIPQRPDENSEETVLIKIRGTQEEVKNAKAVLSKIVKDAEQMTVRKITVDKKYHRSLIGQGGKTLREIVVGAGGPDDKTALARMVRFPNQDSEGHEITVQGNADVVDKIIKSIEKIIAEKENQVSVTIEVAPEKHRRLIGREGSIRKEIEATFNVTIDIPRHRPGQVSSPDIKITGAEENVEKAKNDILERVKDEEGETMMVPRHLYHAITDGGDFVRHLYKQYGVRVNHNNEPRPPRSEDRKPKVSSDLPLITDTEETSQKYTWEIEEIILVEDGDFPWVLVGTPEDTLKAKADIEKAIATAEKQSYIGYLILPDPSKYRYVVGPGGSQVNKIRRDTGCRITIPRNQSNSEAITIHGSKEGLEKAKETILGLVDQNGNGDAENDWRD</sequence>
<feature type="domain" description="K Homology" evidence="7">
    <location>
        <begin position="549"/>
        <end position="621"/>
    </location>
</feature>
<dbReference type="Pfam" id="PF24668">
    <property type="entry name" value="KH_Vigilin"/>
    <property type="match status" value="1"/>
</dbReference>
<dbReference type="Pfam" id="PF00013">
    <property type="entry name" value="KH_1"/>
    <property type="match status" value="6"/>
</dbReference>
<dbReference type="EMBL" id="JBBBZM010000018">
    <property type="protein sequence ID" value="KAL0638779.1"/>
    <property type="molecule type" value="Genomic_DNA"/>
</dbReference>
<feature type="domain" description="K Homology" evidence="7">
    <location>
        <begin position="1211"/>
        <end position="1280"/>
    </location>
</feature>
<dbReference type="InterPro" id="IPR004087">
    <property type="entry name" value="KH_dom"/>
</dbReference>
<evidence type="ECO:0000256" key="3">
    <source>
        <dbReference type="ARBA" id="ARBA00022737"/>
    </source>
</evidence>
<dbReference type="InterPro" id="IPR004088">
    <property type="entry name" value="KH_dom_type_1"/>
</dbReference>
<evidence type="ECO:0000259" key="7">
    <source>
        <dbReference type="SMART" id="SM00322"/>
    </source>
</evidence>
<dbReference type="Gene3D" id="3.30.1370.10">
    <property type="entry name" value="K Homology domain, type 1"/>
    <property type="match status" value="9"/>
</dbReference>